<protein>
    <submittedName>
        <fullName evidence="2">Uncharacterized protein</fullName>
    </submittedName>
</protein>
<name>A0A172Y459_9CAUL</name>
<reference evidence="2 3" key="1">
    <citation type="journal article" date="2014" name="Genome Announc.">
        <title>Genome Sequence of a Promising Hydrogen-Producing Facultative Anaerobic Bacterium, Brevundimonas naejangsanensis Strain B1.</title>
        <authorList>
            <person name="Su H."/>
            <person name="Zhang T."/>
            <person name="Bao M."/>
            <person name="Jiang Y."/>
            <person name="Wang Y."/>
            <person name="Tan T."/>
        </authorList>
    </citation>
    <scope>NUCLEOTIDE SEQUENCE [LARGE SCALE GENOMIC DNA]</scope>
    <source>
        <strain evidence="2 3">B1</strain>
    </source>
</reference>
<dbReference type="Proteomes" id="UP000077603">
    <property type="component" value="Chromosome"/>
</dbReference>
<dbReference type="AlphaFoldDB" id="A0A172Y459"/>
<dbReference type="EMBL" id="CP015614">
    <property type="protein sequence ID" value="ANF54011.1"/>
    <property type="molecule type" value="Genomic_DNA"/>
</dbReference>
<keyword evidence="1" id="KW-0812">Transmembrane</keyword>
<evidence type="ECO:0000256" key="1">
    <source>
        <dbReference type="SAM" id="Phobius"/>
    </source>
</evidence>
<gene>
    <name evidence="2" type="ORF">DA69_04165</name>
</gene>
<dbReference type="STRING" id="588932.DA69_04165"/>
<organism evidence="2 3">
    <name type="scientific">Brevundimonas naejangsanensis</name>
    <dbReference type="NCBI Taxonomy" id="588932"/>
    <lineage>
        <taxon>Bacteria</taxon>
        <taxon>Pseudomonadati</taxon>
        <taxon>Pseudomonadota</taxon>
        <taxon>Alphaproteobacteria</taxon>
        <taxon>Caulobacterales</taxon>
        <taxon>Caulobacteraceae</taxon>
        <taxon>Brevundimonas</taxon>
    </lineage>
</organism>
<feature type="transmembrane region" description="Helical" evidence="1">
    <location>
        <begin position="20"/>
        <end position="40"/>
    </location>
</feature>
<keyword evidence="1" id="KW-1133">Transmembrane helix</keyword>
<proteinExistence type="predicted"/>
<evidence type="ECO:0000313" key="3">
    <source>
        <dbReference type="Proteomes" id="UP000077603"/>
    </source>
</evidence>
<accession>A0A172Y459</accession>
<dbReference type="RefSeq" id="WP_025977322.1">
    <property type="nucleotide sequence ID" value="NZ_CP015614.1"/>
</dbReference>
<dbReference type="KEGG" id="bne:DA69_04165"/>
<keyword evidence="1" id="KW-0472">Membrane</keyword>
<sequence>MGVVVSFPTKARAFRKRRAWSLLAAAAGAVVVVAVGILLAGQDLLRGAQADPSTQAAGLLSQSLADVP</sequence>
<evidence type="ECO:0000313" key="2">
    <source>
        <dbReference type="EMBL" id="ANF54011.1"/>
    </source>
</evidence>
<keyword evidence="3" id="KW-1185">Reference proteome</keyword>